<dbReference type="EMBL" id="BMER01000001">
    <property type="protein sequence ID" value="GGG88420.1"/>
    <property type="molecule type" value="Genomic_DNA"/>
</dbReference>
<keyword evidence="3" id="KW-1185">Reference proteome</keyword>
<evidence type="ECO:0000313" key="2">
    <source>
        <dbReference type="EMBL" id="GGG88420.1"/>
    </source>
</evidence>
<dbReference type="InterPro" id="IPR043732">
    <property type="entry name" value="DUF5675"/>
</dbReference>
<gene>
    <name evidence="2" type="ORF">GCM10007415_23070</name>
</gene>
<dbReference type="AlphaFoldDB" id="A0A917HRS3"/>
<organism evidence="2 3">
    <name type="scientific">Parapedobacter pyrenivorans</name>
    <dbReference type="NCBI Taxonomy" id="1305674"/>
    <lineage>
        <taxon>Bacteria</taxon>
        <taxon>Pseudomonadati</taxon>
        <taxon>Bacteroidota</taxon>
        <taxon>Sphingobacteriia</taxon>
        <taxon>Sphingobacteriales</taxon>
        <taxon>Sphingobacteriaceae</taxon>
        <taxon>Parapedobacter</taxon>
    </lineage>
</organism>
<reference evidence="2" key="1">
    <citation type="journal article" date="2014" name="Int. J. Syst. Evol. Microbiol.">
        <title>Complete genome sequence of Corynebacterium casei LMG S-19264T (=DSM 44701T), isolated from a smear-ripened cheese.</title>
        <authorList>
            <consortium name="US DOE Joint Genome Institute (JGI-PGF)"/>
            <person name="Walter F."/>
            <person name="Albersmeier A."/>
            <person name="Kalinowski J."/>
            <person name="Ruckert C."/>
        </authorList>
    </citation>
    <scope>NUCLEOTIDE SEQUENCE</scope>
    <source>
        <strain evidence="2">CGMCC 1.12195</strain>
    </source>
</reference>
<protein>
    <recommendedName>
        <fullName evidence="1">DUF5675 domain-containing protein</fullName>
    </recommendedName>
</protein>
<dbReference type="Pfam" id="PF18925">
    <property type="entry name" value="DUF5675"/>
    <property type="match status" value="1"/>
</dbReference>
<evidence type="ECO:0000313" key="3">
    <source>
        <dbReference type="Proteomes" id="UP000660862"/>
    </source>
</evidence>
<reference evidence="2" key="2">
    <citation type="submission" date="2020-09" db="EMBL/GenBank/DDBJ databases">
        <authorList>
            <person name="Sun Q."/>
            <person name="Zhou Y."/>
        </authorList>
    </citation>
    <scope>NUCLEOTIDE SEQUENCE</scope>
    <source>
        <strain evidence="2">CGMCC 1.12195</strain>
    </source>
</reference>
<dbReference type="Proteomes" id="UP000660862">
    <property type="component" value="Unassembled WGS sequence"/>
</dbReference>
<evidence type="ECO:0000259" key="1">
    <source>
        <dbReference type="Pfam" id="PF18925"/>
    </source>
</evidence>
<name>A0A917HRS3_9SPHI</name>
<sequence>MNERQRIKIIRVAQGKNSTLSHLYIGSFFCCYLLEDSIRTEKIQGLTCIPEGEYGLSLNPWAGMNARYAPKYPKLHQGMVEIIEIPNYSLVFIHIGNYHTQTAGCPLTGSYWQLLDGDYQVLHSAAAYKYVYPLLVEQIGLGNDRVMVENRF</sequence>
<comment type="caution">
    <text evidence="2">The sequence shown here is derived from an EMBL/GenBank/DDBJ whole genome shotgun (WGS) entry which is preliminary data.</text>
</comment>
<accession>A0A917HRS3</accession>
<proteinExistence type="predicted"/>
<feature type="domain" description="DUF5675" evidence="1">
    <location>
        <begin position="8"/>
        <end position="135"/>
    </location>
</feature>
<dbReference type="RefSeq" id="WP_188506009.1">
    <property type="nucleotide sequence ID" value="NZ_BMER01000001.1"/>
</dbReference>